<dbReference type="InterPro" id="IPR000515">
    <property type="entry name" value="MetI-like"/>
</dbReference>
<sequence length="480" mass="54161">MSRQTTATDEGIHSRLTNLYGKMLLHPSYRFFLLLVGAPVTIIIYFIYLYRKSKSSYNAIASEMRQKLLNEGYMDVLRKEAQDQIERKQRFFGQKASKEQTEKEAEKLAIARFTNLLDTRLKEKETELAATKVTFVDSYASFIGHPLLFVLSIIIGFPMYLLMAIYSNAYVKYIFERLMMTVFVIFGVAILVFTILYLSPMNPAANLLGETATNEQIANFNQIYGLDQPYLMQLWNNIKGILTFDLGKSFAGNEQVTTAILNKFPVTFTLTLLATIFAVIIALPIGIVSATRPNSFFDYTFMFIALIGLSIPNFWQGLIMILGFSIKLPWLPATYNPNNWMSAIMPIFVLGTALTAAVSRMTRSSTLEVINEDYIITAKAKGLSRRTVLWRHTVRNALIPIVTIIGLQFGGMLGGAAVTEQVFNISGIGNYIVEKQFIPDIPAVMGGVVYTAITISLINMFIDLLYAFFDPRIRSKLKQY</sequence>
<dbReference type="PANTHER" id="PTHR30465:SF0">
    <property type="entry name" value="OLIGOPEPTIDE TRANSPORT SYSTEM PERMEASE PROTEIN APPB"/>
    <property type="match status" value="1"/>
</dbReference>
<dbReference type="RefSeq" id="WP_377769542.1">
    <property type="nucleotide sequence ID" value="NZ_JBHUHO010000007.1"/>
</dbReference>
<keyword evidence="5 7" id="KW-1133">Transmembrane helix</keyword>
<keyword evidence="3" id="KW-1003">Cell membrane</keyword>
<feature type="transmembrane region" description="Helical" evidence="7">
    <location>
        <begin position="266"/>
        <end position="288"/>
    </location>
</feature>
<dbReference type="SUPFAM" id="SSF161098">
    <property type="entry name" value="MetI-like"/>
    <property type="match status" value="1"/>
</dbReference>
<dbReference type="Gene3D" id="1.10.3720.10">
    <property type="entry name" value="MetI-like"/>
    <property type="match status" value="1"/>
</dbReference>
<accession>A0ABW4YFN9</accession>
<feature type="transmembrane region" description="Helical" evidence="7">
    <location>
        <begin position="397"/>
        <end position="418"/>
    </location>
</feature>
<feature type="transmembrane region" description="Helical" evidence="7">
    <location>
        <begin position="178"/>
        <end position="198"/>
    </location>
</feature>
<dbReference type="CDD" id="cd06261">
    <property type="entry name" value="TM_PBP2"/>
    <property type="match status" value="1"/>
</dbReference>
<dbReference type="InterPro" id="IPR035906">
    <property type="entry name" value="MetI-like_sf"/>
</dbReference>
<evidence type="ECO:0000313" key="10">
    <source>
        <dbReference type="Proteomes" id="UP001597362"/>
    </source>
</evidence>
<protein>
    <submittedName>
        <fullName evidence="9">ABC transporter permease</fullName>
    </submittedName>
</protein>
<dbReference type="Pfam" id="PF00528">
    <property type="entry name" value="BPD_transp_1"/>
    <property type="match status" value="1"/>
</dbReference>
<comment type="similarity">
    <text evidence="7">Belongs to the binding-protein-dependent transport system permease family.</text>
</comment>
<feature type="transmembrane region" description="Helical" evidence="7">
    <location>
        <begin position="31"/>
        <end position="50"/>
    </location>
</feature>
<feature type="transmembrane region" description="Helical" evidence="7">
    <location>
        <begin position="300"/>
        <end position="326"/>
    </location>
</feature>
<proteinExistence type="inferred from homology"/>
<dbReference type="EMBL" id="JBHUHO010000007">
    <property type="protein sequence ID" value="MFD2114530.1"/>
    <property type="molecule type" value="Genomic_DNA"/>
</dbReference>
<evidence type="ECO:0000256" key="5">
    <source>
        <dbReference type="ARBA" id="ARBA00022989"/>
    </source>
</evidence>
<evidence type="ECO:0000256" key="1">
    <source>
        <dbReference type="ARBA" id="ARBA00004651"/>
    </source>
</evidence>
<organism evidence="9 10">
    <name type="scientific">Paenibacillus yanchengensis</name>
    <dbReference type="NCBI Taxonomy" id="2035833"/>
    <lineage>
        <taxon>Bacteria</taxon>
        <taxon>Bacillati</taxon>
        <taxon>Bacillota</taxon>
        <taxon>Bacilli</taxon>
        <taxon>Bacillales</taxon>
        <taxon>Paenibacillaceae</taxon>
        <taxon>Paenibacillus</taxon>
    </lineage>
</organism>
<feature type="transmembrane region" description="Helical" evidence="7">
    <location>
        <begin position="448"/>
        <end position="469"/>
    </location>
</feature>
<gene>
    <name evidence="9" type="ORF">ACFSJH_02065</name>
</gene>
<dbReference type="InterPro" id="IPR045621">
    <property type="entry name" value="BPD_transp_1_N"/>
</dbReference>
<feature type="transmembrane region" description="Helical" evidence="7">
    <location>
        <begin position="338"/>
        <end position="358"/>
    </location>
</feature>
<dbReference type="Pfam" id="PF19300">
    <property type="entry name" value="BPD_transp_1_N"/>
    <property type="match status" value="1"/>
</dbReference>
<dbReference type="PANTHER" id="PTHR30465">
    <property type="entry name" value="INNER MEMBRANE ABC TRANSPORTER"/>
    <property type="match status" value="1"/>
</dbReference>
<dbReference type="PROSITE" id="PS50928">
    <property type="entry name" value="ABC_TM1"/>
    <property type="match status" value="1"/>
</dbReference>
<keyword evidence="10" id="KW-1185">Reference proteome</keyword>
<keyword evidence="6 7" id="KW-0472">Membrane</keyword>
<evidence type="ECO:0000256" key="6">
    <source>
        <dbReference type="ARBA" id="ARBA00023136"/>
    </source>
</evidence>
<keyword evidence="4 7" id="KW-0812">Transmembrane</keyword>
<reference evidence="10" key="1">
    <citation type="journal article" date="2019" name="Int. J. Syst. Evol. Microbiol.">
        <title>The Global Catalogue of Microorganisms (GCM) 10K type strain sequencing project: providing services to taxonomists for standard genome sequencing and annotation.</title>
        <authorList>
            <consortium name="The Broad Institute Genomics Platform"/>
            <consortium name="The Broad Institute Genome Sequencing Center for Infectious Disease"/>
            <person name="Wu L."/>
            <person name="Ma J."/>
        </authorList>
    </citation>
    <scope>NUCLEOTIDE SEQUENCE [LARGE SCALE GENOMIC DNA]</scope>
    <source>
        <strain evidence="10">GH52</strain>
    </source>
</reference>
<evidence type="ECO:0000256" key="7">
    <source>
        <dbReference type="RuleBase" id="RU363032"/>
    </source>
</evidence>
<evidence type="ECO:0000256" key="3">
    <source>
        <dbReference type="ARBA" id="ARBA00022475"/>
    </source>
</evidence>
<evidence type="ECO:0000256" key="2">
    <source>
        <dbReference type="ARBA" id="ARBA00022448"/>
    </source>
</evidence>
<comment type="caution">
    <text evidence="9">The sequence shown here is derived from an EMBL/GenBank/DDBJ whole genome shotgun (WGS) entry which is preliminary data.</text>
</comment>
<feature type="domain" description="ABC transmembrane type-1" evidence="8">
    <location>
        <begin position="264"/>
        <end position="466"/>
    </location>
</feature>
<keyword evidence="2 7" id="KW-0813">Transport</keyword>
<feature type="transmembrane region" description="Helical" evidence="7">
    <location>
        <begin position="147"/>
        <end position="166"/>
    </location>
</feature>
<dbReference type="Proteomes" id="UP001597362">
    <property type="component" value="Unassembled WGS sequence"/>
</dbReference>
<name>A0ABW4YFN9_9BACL</name>
<comment type="subcellular location">
    <subcellularLocation>
        <location evidence="1 7">Cell membrane</location>
        <topology evidence="1 7">Multi-pass membrane protein</topology>
    </subcellularLocation>
</comment>
<evidence type="ECO:0000259" key="8">
    <source>
        <dbReference type="PROSITE" id="PS50928"/>
    </source>
</evidence>
<evidence type="ECO:0000313" key="9">
    <source>
        <dbReference type="EMBL" id="MFD2114530.1"/>
    </source>
</evidence>
<evidence type="ECO:0000256" key="4">
    <source>
        <dbReference type="ARBA" id="ARBA00022692"/>
    </source>
</evidence>